<accession>A0A7C9QRJ9</accession>
<dbReference type="RefSeq" id="WP_163673803.1">
    <property type="nucleotide sequence ID" value="NZ_JAAIYP010000004.1"/>
</dbReference>
<keyword evidence="3" id="KW-1185">Reference proteome</keyword>
<reference evidence="2 3" key="1">
    <citation type="submission" date="2020-02" db="EMBL/GenBank/DDBJ databases">
        <authorList>
            <person name="Dziuba M."/>
            <person name="Kuznetsov B."/>
            <person name="Mardanov A."/>
            <person name="Ravin N."/>
            <person name="Grouzdev D."/>
        </authorList>
    </citation>
    <scope>NUCLEOTIDE SEQUENCE [LARGE SCALE GENOMIC DNA]</scope>
    <source>
        <strain evidence="2 3">SpK</strain>
    </source>
</reference>
<proteinExistence type="predicted"/>
<protein>
    <submittedName>
        <fullName evidence="2">Uncharacterized protein</fullName>
    </submittedName>
</protein>
<sequence>MSASIPSKAPPNAADLLANLAAARGEVAESAAKSRALRKQMQVESLAQAAEVAARRGDAAQAGALADDVERLDRQGLDVTA</sequence>
<feature type="region of interest" description="Disordered" evidence="1">
    <location>
        <begin position="60"/>
        <end position="81"/>
    </location>
</feature>
<feature type="compositionally biased region" description="Basic and acidic residues" evidence="1">
    <location>
        <begin position="68"/>
        <end position="81"/>
    </location>
</feature>
<dbReference type="EMBL" id="JAAIYP010000004">
    <property type="protein sequence ID" value="NFV78664.1"/>
    <property type="molecule type" value="Genomic_DNA"/>
</dbReference>
<gene>
    <name evidence="2" type="ORF">G4223_00850</name>
</gene>
<comment type="caution">
    <text evidence="2">The sequence shown here is derived from an EMBL/GenBank/DDBJ whole genome shotgun (WGS) entry which is preliminary data.</text>
</comment>
<evidence type="ECO:0000313" key="2">
    <source>
        <dbReference type="EMBL" id="NFV78664.1"/>
    </source>
</evidence>
<dbReference type="Proteomes" id="UP000480684">
    <property type="component" value="Unassembled WGS sequence"/>
</dbReference>
<organism evidence="2 3">
    <name type="scientific">Magnetospirillum aberrantis SpK</name>
    <dbReference type="NCBI Taxonomy" id="908842"/>
    <lineage>
        <taxon>Bacteria</taxon>
        <taxon>Pseudomonadati</taxon>
        <taxon>Pseudomonadota</taxon>
        <taxon>Alphaproteobacteria</taxon>
        <taxon>Rhodospirillales</taxon>
        <taxon>Rhodospirillaceae</taxon>
        <taxon>Magnetospirillum</taxon>
    </lineage>
</organism>
<name>A0A7C9QRJ9_9PROT</name>
<dbReference type="AlphaFoldDB" id="A0A7C9QRJ9"/>
<evidence type="ECO:0000256" key="1">
    <source>
        <dbReference type="SAM" id="MobiDB-lite"/>
    </source>
</evidence>
<evidence type="ECO:0000313" key="3">
    <source>
        <dbReference type="Proteomes" id="UP000480684"/>
    </source>
</evidence>